<dbReference type="EMBL" id="JALPRF010000006">
    <property type="protein sequence ID" value="MCK8495125.1"/>
    <property type="molecule type" value="Genomic_DNA"/>
</dbReference>
<evidence type="ECO:0000313" key="2">
    <source>
        <dbReference type="EMBL" id="MCK8495125.1"/>
    </source>
</evidence>
<accession>A0ABT0HUD2</accession>
<dbReference type="Gene3D" id="3.40.50.300">
    <property type="entry name" value="P-loop containing nucleotide triphosphate hydrolases"/>
    <property type="match status" value="1"/>
</dbReference>
<protein>
    <submittedName>
        <fullName evidence="2">AAA family ATPase</fullName>
    </submittedName>
</protein>
<feature type="domain" description="NadR/Ttd14 AAA" evidence="1">
    <location>
        <begin position="3"/>
        <end position="169"/>
    </location>
</feature>
<gene>
    <name evidence="2" type="ORF">M0L20_24850</name>
</gene>
<evidence type="ECO:0000259" key="1">
    <source>
        <dbReference type="Pfam" id="PF13521"/>
    </source>
</evidence>
<organism evidence="2 3">
    <name type="scientific">Spirosoma liriopis</name>
    <dbReference type="NCBI Taxonomy" id="2937440"/>
    <lineage>
        <taxon>Bacteria</taxon>
        <taxon>Pseudomonadati</taxon>
        <taxon>Bacteroidota</taxon>
        <taxon>Cytophagia</taxon>
        <taxon>Cytophagales</taxon>
        <taxon>Cytophagaceae</taxon>
        <taxon>Spirosoma</taxon>
    </lineage>
</organism>
<reference evidence="2 3" key="1">
    <citation type="submission" date="2022-04" db="EMBL/GenBank/DDBJ databases">
        <title>Spirosoma sp. strain RP8 genome sequencing and assembly.</title>
        <authorList>
            <person name="Jung Y."/>
        </authorList>
    </citation>
    <scope>NUCLEOTIDE SEQUENCE [LARGE SCALE GENOMIC DNA]</scope>
    <source>
        <strain evidence="2 3">RP8</strain>
    </source>
</reference>
<sequence>MSKFIITGGPGAGKSTLIEALRAAGFRCFDEISRQLIQQEVASGSQCLPWIDLDCFARLALKGMITDHKRASTFGQDQALFFDRAIPDIIAYLRVGNVPVDALFQQAVQQYPYQPTVFVAPPWEAIYVNDAERWQTFAESCALHDAIVETYQQLNFTLLELPRISVAERVDFVLSTVSQYVPMSIGTRNSSTKLN</sequence>
<dbReference type="InterPro" id="IPR027417">
    <property type="entry name" value="P-loop_NTPase"/>
</dbReference>
<keyword evidence="3" id="KW-1185">Reference proteome</keyword>
<name>A0ABT0HUD2_9BACT</name>
<dbReference type="RefSeq" id="WP_248479806.1">
    <property type="nucleotide sequence ID" value="NZ_JALPRF010000006.1"/>
</dbReference>
<dbReference type="SUPFAM" id="SSF52540">
    <property type="entry name" value="P-loop containing nucleoside triphosphate hydrolases"/>
    <property type="match status" value="1"/>
</dbReference>
<proteinExistence type="predicted"/>
<dbReference type="InterPro" id="IPR038727">
    <property type="entry name" value="NadR/Ttd14_AAA_dom"/>
</dbReference>
<dbReference type="Proteomes" id="UP001202180">
    <property type="component" value="Unassembled WGS sequence"/>
</dbReference>
<dbReference type="Pfam" id="PF13521">
    <property type="entry name" value="AAA_28"/>
    <property type="match status" value="1"/>
</dbReference>
<comment type="caution">
    <text evidence="2">The sequence shown here is derived from an EMBL/GenBank/DDBJ whole genome shotgun (WGS) entry which is preliminary data.</text>
</comment>
<evidence type="ECO:0000313" key="3">
    <source>
        <dbReference type="Proteomes" id="UP001202180"/>
    </source>
</evidence>